<organism evidence="5 6">
    <name type="scientific">Candidatus Thiodiazotropha taylori</name>
    <dbReference type="NCBI Taxonomy" id="2792791"/>
    <lineage>
        <taxon>Bacteria</taxon>
        <taxon>Pseudomonadati</taxon>
        <taxon>Pseudomonadota</taxon>
        <taxon>Gammaproteobacteria</taxon>
        <taxon>Chromatiales</taxon>
        <taxon>Sedimenticolaceae</taxon>
        <taxon>Candidatus Thiodiazotropha</taxon>
    </lineage>
</organism>
<dbReference type="GO" id="GO:0051287">
    <property type="term" value="F:NAD binding"/>
    <property type="evidence" value="ECO:0007669"/>
    <property type="project" value="InterPro"/>
</dbReference>
<keyword evidence="2" id="KW-0560">Oxidoreductase</keyword>
<protein>
    <recommendedName>
        <fullName evidence="4">D-isomer specific 2-hydroxyacid dehydrogenase NAD-binding domain-containing protein</fullName>
    </recommendedName>
</protein>
<dbReference type="InterPro" id="IPR006140">
    <property type="entry name" value="D-isomer_DH_NAD-bd"/>
</dbReference>
<dbReference type="AlphaFoldDB" id="A0A9E4TYV7"/>
<reference evidence="5" key="1">
    <citation type="journal article" date="2021" name="Proc. Natl. Acad. Sci. U.S.A.">
        <title>Global biogeography of chemosynthetic symbionts reveals both localized and globally distributed symbiont groups. .</title>
        <authorList>
            <person name="Osvatic J.T."/>
            <person name="Wilkins L.G.E."/>
            <person name="Leibrecht L."/>
            <person name="Leray M."/>
            <person name="Zauner S."/>
            <person name="Polzin J."/>
            <person name="Camacho Y."/>
            <person name="Gros O."/>
            <person name="van Gils J.A."/>
            <person name="Eisen J.A."/>
            <person name="Petersen J.M."/>
            <person name="Yuen B."/>
        </authorList>
    </citation>
    <scope>NUCLEOTIDE SEQUENCE</scope>
    <source>
        <strain evidence="5">MAGclacostrist055</strain>
    </source>
</reference>
<proteinExistence type="inferred from homology"/>
<comment type="caution">
    <text evidence="5">The sequence shown here is derived from an EMBL/GenBank/DDBJ whole genome shotgun (WGS) entry which is preliminary data.</text>
</comment>
<dbReference type="PANTHER" id="PTHR42789">
    <property type="entry name" value="D-ISOMER SPECIFIC 2-HYDROXYACID DEHYDROGENASE FAMILY PROTEIN (AFU_ORTHOLOGUE AFUA_6G10090)"/>
    <property type="match status" value="1"/>
</dbReference>
<dbReference type="SUPFAM" id="SSF52283">
    <property type="entry name" value="Formate/glycerate dehydrogenase catalytic domain-like"/>
    <property type="match status" value="1"/>
</dbReference>
<evidence type="ECO:0000313" key="6">
    <source>
        <dbReference type="Proteomes" id="UP000886674"/>
    </source>
</evidence>
<dbReference type="Pfam" id="PF02826">
    <property type="entry name" value="2-Hacid_dh_C"/>
    <property type="match status" value="1"/>
</dbReference>
<accession>A0A9E4TYV7</accession>
<dbReference type="Gene3D" id="3.40.50.720">
    <property type="entry name" value="NAD(P)-binding Rossmann-like Domain"/>
    <property type="match status" value="2"/>
</dbReference>
<sequence length="363" mass="41093">MKNRRVLLDSELSPLVLDLFQEAKFEADIISPKKRILRPLLELGDYSAILVRSKVSINFEMLESAGKHLRVIGVFGDDITKIDIADASRNGILVKVTEYGNSYEVANLAARLMVKLISRSFRTRDSKKALIVQTLSDLENDGLTGFELANLVIGLIGCGNVAQIVATEIRPHCQRVIGYDSHLRTVYENFHQRSPLEKPVIEYNQLSEVLEHSDVISIHTAGDEKVFKGKELYFARNRPFIVNTSRSGNIDYSALLQALSEDRVRGAALTLPKEQLREKKLPDWVQPFLKYNNVIIAPCAGVPASDTRRKQARRLARSLIDYVDHKDLSLAVNPMDVVIWKREPRYPLSRGKTRSTVPIFWSR</sequence>
<dbReference type="GO" id="GO:0016616">
    <property type="term" value="F:oxidoreductase activity, acting on the CH-OH group of donors, NAD or NADP as acceptor"/>
    <property type="evidence" value="ECO:0007669"/>
    <property type="project" value="InterPro"/>
</dbReference>
<dbReference type="InterPro" id="IPR036291">
    <property type="entry name" value="NAD(P)-bd_dom_sf"/>
</dbReference>
<evidence type="ECO:0000259" key="4">
    <source>
        <dbReference type="Pfam" id="PF02826"/>
    </source>
</evidence>
<keyword evidence="3" id="KW-0520">NAD</keyword>
<evidence type="ECO:0000256" key="3">
    <source>
        <dbReference type="ARBA" id="ARBA00023027"/>
    </source>
</evidence>
<gene>
    <name evidence="5" type="ORF">JAY77_18790</name>
</gene>
<name>A0A9E4TYV7_9GAMM</name>
<dbReference type="SUPFAM" id="SSF51735">
    <property type="entry name" value="NAD(P)-binding Rossmann-fold domains"/>
    <property type="match status" value="1"/>
</dbReference>
<dbReference type="InterPro" id="IPR050857">
    <property type="entry name" value="D-2-hydroxyacid_DH"/>
</dbReference>
<dbReference type="EMBL" id="JAEPCR010000107">
    <property type="protein sequence ID" value="MCG7980182.1"/>
    <property type="molecule type" value="Genomic_DNA"/>
</dbReference>
<dbReference type="PANTHER" id="PTHR42789:SF1">
    <property type="entry name" value="D-ISOMER SPECIFIC 2-HYDROXYACID DEHYDROGENASE FAMILY PROTEIN (AFU_ORTHOLOGUE AFUA_6G10090)"/>
    <property type="match status" value="1"/>
</dbReference>
<evidence type="ECO:0000256" key="2">
    <source>
        <dbReference type="ARBA" id="ARBA00023002"/>
    </source>
</evidence>
<evidence type="ECO:0000313" key="5">
    <source>
        <dbReference type="EMBL" id="MCG7980182.1"/>
    </source>
</evidence>
<evidence type="ECO:0000256" key="1">
    <source>
        <dbReference type="ARBA" id="ARBA00005854"/>
    </source>
</evidence>
<dbReference type="Proteomes" id="UP000886674">
    <property type="component" value="Unassembled WGS sequence"/>
</dbReference>
<comment type="similarity">
    <text evidence="1">Belongs to the D-isomer specific 2-hydroxyacid dehydrogenase family.</text>
</comment>
<feature type="domain" description="D-isomer specific 2-hydroxyacid dehydrogenase NAD-binding" evidence="4">
    <location>
        <begin position="139"/>
        <end position="298"/>
    </location>
</feature>